<dbReference type="GeneID" id="39858576"/>
<name>A0A1H5ZH29_9EURY</name>
<accession>A0A1H5ZH29</accession>
<dbReference type="OrthoDB" id="346104at2157"/>
<dbReference type="AlphaFoldDB" id="A0A1H5ZH29"/>
<dbReference type="KEGG" id="hlm:DV707_10750"/>
<sequence>MVDYKITQNDRYPALVGFCRDEDGAAVDLTDATVEFHMKARGSDAVKVNESASILDATAGKVAYQWRAGDTDTAGVFLAEFEVTYSDGFPETFPSEPLEIFIRPELG</sequence>
<dbReference type="Gene3D" id="2.60.40.3350">
    <property type="match status" value="1"/>
</dbReference>
<proteinExistence type="predicted"/>
<gene>
    <name evidence="2" type="ORF">DV707_10750</name>
    <name evidence="3" type="ORF">SAMN04488133_1994</name>
</gene>
<dbReference type="InterPro" id="IPR018913">
    <property type="entry name" value="BppU_N"/>
</dbReference>
<evidence type="ECO:0000313" key="5">
    <source>
        <dbReference type="Proteomes" id="UP000296733"/>
    </source>
</evidence>
<feature type="domain" description="BppU N-terminal" evidence="1">
    <location>
        <begin position="21"/>
        <end position="87"/>
    </location>
</feature>
<dbReference type="EMBL" id="CP031311">
    <property type="protein sequence ID" value="QCC48100.1"/>
    <property type="molecule type" value="Genomic_DNA"/>
</dbReference>
<reference evidence="2 5" key="2">
    <citation type="journal article" date="2019" name="Nat. Commun.">
        <title>A new type of DNA phosphorothioation-based antiviral system in archaea.</title>
        <authorList>
            <person name="Xiong L."/>
            <person name="Liu S."/>
            <person name="Chen S."/>
            <person name="Xiao Y."/>
            <person name="Zhu B."/>
            <person name="Gao Y."/>
            <person name="Zhang Y."/>
            <person name="Chen B."/>
            <person name="Luo J."/>
            <person name="Deng Z."/>
            <person name="Chen X."/>
            <person name="Wang L."/>
            <person name="Chen S."/>
        </authorList>
    </citation>
    <scope>NUCLEOTIDE SEQUENCE [LARGE SCALE GENOMIC DNA]</scope>
    <source>
        <strain evidence="2 5">CGMCC 1.10331</strain>
    </source>
</reference>
<dbReference type="Pfam" id="PF10651">
    <property type="entry name" value="BppU_N"/>
    <property type="match status" value="1"/>
</dbReference>
<evidence type="ECO:0000313" key="2">
    <source>
        <dbReference type="EMBL" id="QCC48100.1"/>
    </source>
</evidence>
<reference evidence="3 4" key="1">
    <citation type="submission" date="2016-10" db="EMBL/GenBank/DDBJ databases">
        <authorList>
            <person name="de Groot N.N."/>
        </authorList>
    </citation>
    <scope>NUCLEOTIDE SEQUENCE [LARGE SCALE GENOMIC DNA]</scope>
    <source>
        <strain evidence="3 4">CGMCC 1.10331</strain>
    </source>
</reference>
<dbReference type="Proteomes" id="UP000296733">
    <property type="component" value="Chromosome"/>
</dbReference>
<dbReference type="EMBL" id="FNVN01000002">
    <property type="protein sequence ID" value="SEG35552.1"/>
    <property type="molecule type" value="Genomic_DNA"/>
</dbReference>
<evidence type="ECO:0000313" key="4">
    <source>
        <dbReference type="Proteomes" id="UP000236740"/>
    </source>
</evidence>
<organism evidence="3 4">
    <name type="scientific">Halobellus limi</name>
    <dbReference type="NCBI Taxonomy" id="699433"/>
    <lineage>
        <taxon>Archaea</taxon>
        <taxon>Methanobacteriati</taxon>
        <taxon>Methanobacteriota</taxon>
        <taxon>Stenosarchaea group</taxon>
        <taxon>Halobacteria</taxon>
        <taxon>Halobacteriales</taxon>
        <taxon>Haloferacaceae</taxon>
        <taxon>Halobellus</taxon>
    </lineage>
</organism>
<protein>
    <submittedName>
        <fullName evidence="2">DUF2479 domain-containing protein</fullName>
    </submittedName>
</protein>
<evidence type="ECO:0000259" key="1">
    <source>
        <dbReference type="Pfam" id="PF10651"/>
    </source>
</evidence>
<dbReference type="Proteomes" id="UP000236740">
    <property type="component" value="Unassembled WGS sequence"/>
</dbReference>
<dbReference type="RefSeq" id="WP_103991698.1">
    <property type="nucleotide sequence ID" value="NZ_CP031311.1"/>
</dbReference>
<keyword evidence="4" id="KW-1185">Reference proteome</keyword>
<evidence type="ECO:0000313" key="3">
    <source>
        <dbReference type="EMBL" id="SEG35552.1"/>
    </source>
</evidence>